<dbReference type="PANTHER" id="PTHR23080">
    <property type="entry name" value="THAP DOMAIN PROTEIN"/>
    <property type="match status" value="1"/>
</dbReference>
<comment type="cofactor">
    <cofactor evidence="1">
        <name>a divalent metal cation</name>
        <dbReference type="ChEBI" id="CHEBI:60240"/>
    </cofactor>
</comment>
<dbReference type="Proteomes" id="UP001168990">
    <property type="component" value="Unassembled WGS sequence"/>
</dbReference>
<dbReference type="GO" id="GO:0046872">
    <property type="term" value="F:metal ion binding"/>
    <property type="evidence" value="ECO:0007669"/>
    <property type="project" value="UniProtKB-KW"/>
</dbReference>
<dbReference type="EMBL" id="JAQQBS010001422">
    <property type="protein sequence ID" value="KAK0165609.1"/>
    <property type="molecule type" value="Genomic_DNA"/>
</dbReference>
<keyword evidence="2" id="KW-0479">Metal-binding</keyword>
<evidence type="ECO:0000256" key="1">
    <source>
        <dbReference type="ARBA" id="ARBA00001968"/>
    </source>
</evidence>
<dbReference type="Pfam" id="PF13359">
    <property type="entry name" value="DDE_Tnp_4"/>
    <property type="match status" value="1"/>
</dbReference>
<comment type="caution">
    <text evidence="4">The sequence shown here is derived from an EMBL/GenBank/DDBJ whole genome shotgun (WGS) entry which is preliminary data.</text>
</comment>
<dbReference type="InterPro" id="IPR027806">
    <property type="entry name" value="HARBI1_dom"/>
</dbReference>
<protein>
    <recommendedName>
        <fullName evidence="3">DDE Tnp4 domain-containing protein</fullName>
    </recommendedName>
</protein>
<feature type="domain" description="DDE Tnp4" evidence="3">
    <location>
        <begin position="91"/>
        <end position="123"/>
    </location>
</feature>
<evidence type="ECO:0000256" key="2">
    <source>
        <dbReference type="ARBA" id="ARBA00022723"/>
    </source>
</evidence>
<reference evidence="4" key="1">
    <citation type="journal article" date="2023" name="bioRxiv">
        <title>Scaffold-level genome assemblies of two parasitoid biocontrol wasps reveal the parthenogenesis mechanism and an associated novel virus.</title>
        <authorList>
            <person name="Inwood S."/>
            <person name="Skelly J."/>
            <person name="Guhlin J."/>
            <person name="Harrop T."/>
            <person name="Goldson S."/>
            <person name="Dearden P."/>
        </authorList>
    </citation>
    <scope>NUCLEOTIDE SEQUENCE</scope>
    <source>
        <strain evidence="4">Irish</strain>
        <tissue evidence="4">Whole body</tissue>
    </source>
</reference>
<evidence type="ECO:0000313" key="4">
    <source>
        <dbReference type="EMBL" id="KAK0165609.1"/>
    </source>
</evidence>
<gene>
    <name evidence="4" type="ORF">PV328_004111</name>
</gene>
<evidence type="ECO:0000313" key="5">
    <source>
        <dbReference type="Proteomes" id="UP001168990"/>
    </source>
</evidence>
<proteinExistence type="predicted"/>
<dbReference type="AlphaFoldDB" id="A0AA39KLA0"/>
<sequence length="157" mass="17957">MDYIVPTIISASTKSTSQNNDITMDSMIDIGTDWNEKVDKDCLTLAAATVNLVFMQRMHVVQATMPKCFYPKYFNTRVIIDYTEFKIEVPSTSDSQITIESGLIDKLEEGDMVLADKRFPEIKATIDQTGKKIMLVMPPFLKKKMNLHLKKLRKLIM</sequence>
<reference evidence="4" key="2">
    <citation type="submission" date="2023-03" db="EMBL/GenBank/DDBJ databases">
        <authorList>
            <person name="Inwood S.N."/>
            <person name="Skelly J.G."/>
            <person name="Guhlin J."/>
            <person name="Harrop T.W.R."/>
            <person name="Goldson S.G."/>
            <person name="Dearden P.K."/>
        </authorList>
    </citation>
    <scope>NUCLEOTIDE SEQUENCE</scope>
    <source>
        <strain evidence="4">Irish</strain>
        <tissue evidence="4">Whole body</tissue>
    </source>
</reference>
<evidence type="ECO:0000259" key="3">
    <source>
        <dbReference type="Pfam" id="PF13359"/>
    </source>
</evidence>
<name>A0AA39KLA0_9HYME</name>
<accession>A0AA39KLA0</accession>
<keyword evidence="5" id="KW-1185">Reference proteome</keyword>
<organism evidence="4 5">
    <name type="scientific">Microctonus aethiopoides</name>
    <dbReference type="NCBI Taxonomy" id="144406"/>
    <lineage>
        <taxon>Eukaryota</taxon>
        <taxon>Metazoa</taxon>
        <taxon>Ecdysozoa</taxon>
        <taxon>Arthropoda</taxon>
        <taxon>Hexapoda</taxon>
        <taxon>Insecta</taxon>
        <taxon>Pterygota</taxon>
        <taxon>Neoptera</taxon>
        <taxon>Endopterygota</taxon>
        <taxon>Hymenoptera</taxon>
        <taxon>Apocrita</taxon>
        <taxon>Ichneumonoidea</taxon>
        <taxon>Braconidae</taxon>
        <taxon>Euphorinae</taxon>
        <taxon>Microctonus</taxon>
    </lineage>
</organism>